<keyword evidence="8" id="KW-0966">Cell projection</keyword>
<dbReference type="PANTHER" id="PTHR14611">
    <property type="entry name" value="TECTONIC FAMILY MEMBER"/>
    <property type="match status" value="1"/>
</dbReference>
<accession>A0ABN8IXE6</accession>
<keyword evidence="3" id="KW-0963">Cytoplasm</keyword>
<dbReference type="Pfam" id="PF07773">
    <property type="entry name" value="TCTN_DUF1619"/>
    <property type="match status" value="2"/>
</dbReference>
<keyword evidence="4" id="KW-0732">Signal</keyword>
<protein>
    <recommendedName>
        <fullName evidence="13">Tectonic domain-containing protein</fullName>
    </recommendedName>
</protein>
<dbReference type="Pfam" id="PF25752">
    <property type="entry name" value="DUF1619_N"/>
    <property type="match status" value="1"/>
</dbReference>
<evidence type="ECO:0000313" key="12">
    <source>
        <dbReference type="Proteomes" id="UP000837857"/>
    </source>
</evidence>
<evidence type="ECO:0000256" key="2">
    <source>
        <dbReference type="ARBA" id="ARBA00007633"/>
    </source>
</evidence>
<dbReference type="EMBL" id="OW152816">
    <property type="protein sequence ID" value="CAH2066736.1"/>
    <property type="molecule type" value="Genomic_DNA"/>
</dbReference>
<name>A0ABN8IXE6_9NEOP</name>
<evidence type="ECO:0000256" key="6">
    <source>
        <dbReference type="ARBA" id="ARBA00023180"/>
    </source>
</evidence>
<feature type="non-terminal residue" evidence="11">
    <location>
        <position position="1"/>
    </location>
</feature>
<feature type="domain" description="Tectonic-1-3 N-terminal" evidence="10">
    <location>
        <begin position="113"/>
        <end position="167"/>
    </location>
</feature>
<keyword evidence="7" id="KW-0206">Cytoskeleton</keyword>
<evidence type="ECO:0000256" key="5">
    <source>
        <dbReference type="ARBA" id="ARBA00022794"/>
    </source>
</evidence>
<gene>
    <name evidence="11" type="ORF">IPOD504_LOCUS13560</name>
</gene>
<evidence type="ECO:0008006" key="13">
    <source>
        <dbReference type="Google" id="ProtNLM"/>
    </source>
</evidence>
<dbReference type="InterPro" id="IPR057724">
    <property type="entry name" value="TCTN1-3_N"/>
</dbReference>
<evidence type="ECO:0000259" key="9">
    <source>
        <dbReference type="Pfam" id="PF07773"/>
    </source>
</evidence>
<evidence type="ECO:0000259" key="10">
    <source>
        <dbReference type="Pfam" id="PF25752"/>
    </source>
</evidence>
<evidence type="ECO:0000256" key="7">
    <source>
        <dbReference type="ARBA" id="ARBA00023212"/>
    </source>
</evidence>
<comment type="similarity">
    <text evidence="2">Belongs to the tectonic family.</text>
</comment>
<reference evidence="11" key="1">
    <citation type="submission" date="2022-03" db="EMBL/GenBank/DDBJ databases">
        <authorList>
            <person name="Martin H S."/>
        </authorList>
    </citation>
    <scope>NUCLEOTIDE SEQUENCE</scope>
</reference>
<evidence type="ECO:0000313" key="11">
    <source>
        <dbReference type="EMBL" id="CAH2066736.1"/>
    </source>
</evidence>
<keyword evidence="12" id="KW-1185">Reference proteome</keyword>
<proteinExistence type="inferred from homology"/>
<evidence type="ECO:0000256" key="4">
    <source>
        <dbReference type="ARBA" id="ARBA00022729"/>
    </source>
</evidence>
<comment type="subcellular location">
    <subcellularLocation>
        <location evidence="1">Cytoplasm</location>
        <location evidence="1">Cytoskeleton</location>
        <location evidence="1">Cilium basal body</location>
    </subcellularLocation>
</comment>
<feature type="domain" description="Tectonic-1-3" evidence="9">
    <location>
        <begin position="406"/>
        <end position="495"/>
    </location>
</feature>
<sequence length="522" mass="59811">MEQARPNWTLIAGCSEGQTVSGKTNYDNYVFWSHPVDVHYITKGIPGWPKISFHDFISPTTDVSLTVFDLIYDDDNVSETYGSTTETLFTSTELDNVTEITLFEKTSTTIKPNVAVNKIRNKDKCFCDLLYKQCDLHCCCDVECTAKEKELFGQCKPETLISRKKESWEQFKCDADGIEGFNSFFCIVKTNLPEKRIIIKQKINKVLIKDAFLWHDNYKTATSHDFKRNFYSNDDLVWVLRNKSVDHLDLPASITNNYCNVRRPMKFLRNEKITCQLKYKDLEMFRVLKTVEQSAVISVTNHSLNNTHMNCSSLYCSNWTITYCDDQDCVSYNKSLHEPKCTDSWCSNVAQKLEYVFHVFDTKIVSAEIKLYAQRVPVTLKYMTQEVNVQFLMGNASIVRPVKLSGNPGYVMGLPIIVSFAETNHTYHFFNKSTENVLSLPSNSGGACVKSRITKKDLQFGYNKRMKCKISIRLKPFTNGTEACTSVQSHIDKMLSVDRKTYISPYVRDRLYGEGKGEGGPE</sequence>
<keyword evidence="6" id="KW-0325">Glycoprotein</keyword>
<feature type="domain" description="Tectonic-1-3" evidence="9">
    <location>
        <begin position="241"/>
        <end position="392"/>
    </location>
</feature>
<evidence type="ECO:0000256" key="8">
    <source>
        <dbReference type="ARBA" id="ARBA00023273"/>
    </source>
</evidence>
<dbReference type="Proteomes" id="UP000837857">
    <property type="component" value="Chromosome 4"/>
</dbReference>
<evidence type="ECO:0000256" key="3">
    <source>
        <dbReference type="ARBA" id="ARBA00022490"/>
    </source>
</evidence>
<organism evidence="11 12">
    <name type="scientific">Iphiclides podalirius</name>
    <name type="common">scarce swallowtail</name>
    <dbReference type="NCBI Taxonomy" id="110791"/>
    <lineage>
        <taxon>Eukaryota</taxon>
        <taxon>Metazoa</taxon>
        <taxon>Ecdysozoa</taxon>
        <taxon>Arthropoda</taxon>
        <taxon>Hexapoda</taxon>
        <taxon>Insecta</taxon>
        <taxon>Pterygota</taxon>
        <taxon>Neoptera</taxon>
        <taxon>Endopterygota</taxon>
        <taxon>Lepidoptera</taxon>
        <taxon>Glossata</taxon>
        <taxon>Ditrysia</taxon>
        <taxon>Papilionoidea</taxon>
        <taxon>Papilionidae</taxon>
        <taxon>Papilioninae</taxon>
        <taxon>Iphiclides</taxon>
    </lineage>
</organism>
<dbReference type="InterPro" id="IPR010796">
    <property type="entry name" value="C2_B9-type_dom"/>
</dbReference>
<dbReference type="InterPro" id="IPR040354">
    <property type="entry name" value="TCTN1-3"/>
</dbReference>
<dbReference type="InterPro" id="IPR011677">
    <property type="entry name" value="TCTN1-3_dom"/>
</dbReference>
<keyword evidence="5" id="KW-0970">Cilium biogenesis/degradation</keyword>
<dbReference type="PANTHER" id="PTHR14611:SF2">
    <property type="entry name" value="TECTONIC"/>
    <property type="match status" value="1"/>
</dbReference>
<evidence type="ECO:0000256" key="1">
    <source>
        <dbReference type="ARBA" id="ARBA00004120"/>
    </source>
</evidence>
<dbReference type="Pfam" id="PF07162">
    <property type="entry name" value="B9-C2"/>
    <property type="match status" value="1"/>
</dbReference>